<keyword evidence="3" id="KW-1185">Reference proteome</keyword>
<evidence type="ECO:0000313" key="2">
    <source>
        <dbReference type="EMBL" id="MPQ44849.1"/>
    </source>
</evidence>
<keyword evidence="1" id="KW-0812">Transmembrane</keyword>
<protein>
    <submittedName>
        <fullName evidence="2">Uncharacterized protein</fullName>
    </submittedName>
</protein>
<evidence type="ECO:0000313" key="3">
    <source>
        <dbReference type="Proteomes" id="UP000430345"/>
    </source>
</evidence>
<name>A0A6I1MXH0_9CLOT</name>
<dbReference type="RefSeq" id="WP_152891673.1">
    <property type="nucleotide sequence ID" value="NZ_WHJC01000336.1"/>
</dbReference>
<organism evidence="2 3">
    <name type="scientific">Clostridium tarantellae</name>
    <dbReference type="NCBI Taxonomy" id="39493"/>
    <lineage>
        <taxon>Bacteria</taxon>
        <taxon>Bacillati</taxon>
        <taxon>Bacillota</taxon>
        <taxon>Clostridia</taxon>
        <taxon>Eubacteriales</taxon>
        <taxon>Clostridiaceae</taxon>
        <taxon>Clostridium</taxon>
    </lineage>
</organism>
<evidence type="ECO:0000256" key="1">
    <source>
        <dbReference type="SAM" id="Phobius"/>
    </source>
</evidence>
<dbReference type="EMBL" id="WHJC01000336">
    <property type="protein sequence ID" value="MPQ44849.1"/>
    <property type="molecule type" value="Genomic_DNA"/>
</dbReference>
<feature type="transmembrane region" description="Helical" evidence="1">
    <location>
        <begin position="7"/>
        <end position="30"/>
    </location>
</feature>
<accession>A0A6I1MXH0</accession>
<sequence>MKSIGKILVISLLIIILLFGTMFVGVYKLIKLQKENEVKNEIQGGFPYNVEFEDYNIKINSANTYEDYILFDYLITKKDGSDIKEENIGITGSADFPDKTFFVSPVDILTADGKEIHIIQLGNIIARTNKIEPVKYIFNISTRKPDETYVQKEIKTKEKFNLTTENYQILNKNIKFNNIDFNIISLANFKFGSLLYLFTENINEKTCKEIMKNFSIKLKSKTFEQIYTLEEAGGFYDMPIKKFSKIDRKYNPNSQYDQFYISKMFYNINDVDRNNMQIYLVNNISNEEIQIF</sequence>
<gene>
    <name evidence="2" type="ORF">GBZ86_14000</name>
</gene>
<comment type="caution">
    <text evidence="2">The sequence shown here is derived from an EMBL/GenBank/DDBJ whole genome shotgun (WGS) entry which is preliminary data.</text>
</comment>
<keyword evidence="1" id="KW-1133">Transmembrane helix</keyword>
<reference evidence="2 3" key="1">
    <citation type="submission" date="2019-10" db="EMBL/GenBank/DDBJ databases">
        <title>The Genome Sequence of Clostridium tarantellae Isolated from Fish Brain.</title>
        <authorList>
            <person name="Bano L."/>
            <person name="Kiel M."/>
            <person name="Sales G."/>
            <person name="Doxey A.C."/>
            <person name="Mansfield M.J."/>
            <person name="Schiavone M."/>
            <person name="Rossetto O."/>
            <person name="Pirazzini M."/>
            <person name="Dobrindt U."/>
            <person name="Montecucco C."/>
        </authorList>
    </citation>
    <scope>NUCLEOTIDE SEQUENCE [LARGE SCALE GENOMIC DNA]</scope>
    <source>
        <strain evidence="2 3">DSM 3997</strain>
    </source>
</reference>
<dbReference type="OrthoDB" id="1911213at2"/>
<dbReference type="AlphaFoldDB" id="A0A6I1MXH0"/>
<keyword evidence="1" id="KW-0472">Membrane</keyword>
<proteinExistence type="predicted"/>
<dbReference type="Proteomes" id="UP000430345">
    <property type="component" value="Unassembled WGS sequence"/>
</dbReference>